<accession>A0AAN7QBD2</accession>
<protein>
    <submittedName>
        <fullName evidence="1">Uncharacterized protein</fullName>
    </submittedName>
</protein>
<gene>
    <name evidence="1" type="ORF">SAY86_008567</name>
</gene>
<dbReference type="Proteomes" id="UP001346149">
    <property type="component" value="Unassembled WGS sequence"/>
</dbReference>
<proteinExistence type="predicted"/>
<comment type="caution">
    <text evidence="1">The sequence shown here is derived from an EMBL/GenBank/DDBJ whole genome shotgun (WGS) entry which is preliminary data.</text>
</comment>
<dbReference type="AlphaFoldDB" id="A0AAN7QBD2"/>
<sequence>MWRETKDGSGKPSDLFASPHASFGRGRSGEFLWRRCIWSPGSATQNIILENIERATVQRRRATSFGRNAEILLTNAPLLERVLNLHKQSLKKVLPDLEDEKRLQGSLAVKEDSCGNTMAEKRLAHENKFTENSKEVVRARIKGAIKP</sequence>
<reference evidence="1 2" key="1">
    <citation type="journal article" date="2023" name="Hortic Res">
        <title>Pangenome of water caltrop reveals structural variations and asymmetric subgenome divergence after allopolyploidization.</title>
        <authorList>
            <person name="Zhang X."/>
            <person name="Chen Y."/>
            <person name="Wang L."/>
            <person name="Yuan Y."/>
            <person name="Fang M."/>
            <person name="Shi L."/>
            <person name="Lu R."/>
            <person name="Comes H.P."/>
            <person name="Ma Y."/>
            <person name="Chen Y."/>
            <person name="Huang G."/>
            <person name="Zhou Y."/>
            <person name="Zheng Z."/>
            <person name="Qiu Y."/>
        </authorList>
    </citation>
    <scope>NUCLEOTIDE SEQUENCE [LARGE SCALE GENOMIC DNA]</scope>
    <source>
        <strain evidence="1">F231</strain>
    </source>
</reference>
<dbReference type="EMBL" id="JAXQNO010000024">
    <property type="protein sequence ID" value="KAK4762799.1"/>
    <property type="molecule type" value="Genomic_DNA"/>
</dbReference>
<keyword evidence="2" id="KW-1185">Reference proteome</keyword>
<evidence type="ECO:0000313" key="2">
    <source>
        <dbReference type="Proteomes" id="UP001346149"/>
    </source>
</evidence>
<evidence type="ECO:0000313" key="1">
    <source>
        <dbReference type="EMBL" id="KAK4762799.1"/>
    </source>
</evidence>
<name>A0AAN7QBD2_TRANT</name>
<organism evidence="1 2">
    <name type="scientific">Trapa natans</name>
    <name type="common">Water chestnut</name>
    <dbReference type="NCBI Taxonomy" id="22666"/>
    <lineage>
        <taxon>Eukaryota</taxon>
        <taxon>Viridiplantae</taxon>
        <taxon>Streptophyta</taxon>
        <taxon>Embryophyta</taxon>
        <taxon>Tracheophyta</taxon>
        <taxon>Spermatophyta</taxon>
        <taxon>Magnoliopsida</taxon>
        <taxon>eudicotyledons</taxon>
        <taxon>Gunneridae</taxon>
        <taxon>Pentapetalae</taxon>
        <taxon>rosids</taxon>
        <taxon>malvids</taxon>
        <taxon>Myrtales</taxon>
        <taxon>Lythraceae</taxon>
        <taxon>Trapa</taxon>
    </lineage>
</organism>